<reference evidence="1" key="1">
    <citation type="submission" date="2023-06" db="EMBL/GenBank/DDBJ databases">
        <authorList>
            <person name="Delattre M."/>
        </authorList>
    </citation>
    <scope>NUCLEOTIDE SEQUENCE</scope>
    <source>
        <strain evidence="1">AF72</strain>
    </source>
</reference>
<sequence>MVEKEQSPKELISTGSYGAVYKVNLDAGCMEKDPMMRPEAQVMYDIFQGLDFGFDEDPFWRRGNTILYKVIGLDGSDIQSAVLGADGQQFEGHSLLISWSSHSTYGSAHVLQCRTSATIDAERESKWPLFSDWLEKSKTKPDFDDSILMCKKACADLKELFLGEEGDEIDAAFEMYPKAKLLFDGDNLHGKNISLWRLDEIDAFKQTFSGNDFTVYENDMKEPSWSIKDQMTMRQLDLAGGPLDWPRFNVVLFIEEKIRFACILFAVRVLAAANTNLFSTVEWRRVLNVKKIRVTDHYEKYEIRASASSFGYWNRERRPFPQELDKLLLRSEPKPGYVFSSQIPPFVQYAPDFQVGSSDAPDSQYLRHDWPEWKCEEVDARIELVFLRPGKEYDERGRCMDENFAEMVEQIPSAEGSTTCSEGYGMDGSAILILPSFDAEDMYDEQDPPSGWEEELENSVPEHNPEMYCLTQLRFESLLPMLALMDAKQPNIGISYRSFHNKL</sequence>
<comment type="caution">
    <text evidence="1">The sequence shown here is derived from an EMBL/GenBank/DDBJ whole genome shotgun (WGS) entry which is preliminary data.</text>
</comment>
<keyword evidence="2" id="KW-1185">Reference proteome</keyword>
<accession>A0AA36DDT4</accession>
<protein>
    <submittedName>
        <fullName evidence="1">Uncharacterized protein</fullName>
    </submittedName>
</protein>
<name>A0AA36DDT4_9BILA</name>
<gene>
    <name evidence="1" type="ORF">MSPICULIGERA_LOCUS22637</name>
</gene>
<organism evidence="1 2">
    <name type="scientific">Mesorhabditis spiculigera</name>
    <dbReference type="NCBI Taxonomy" id="96644"/>
    <lineage>
        <taxon>Eukaryota</taxon>
        <taxon>Metazoa</taxon>
        <taxon>Ecdysozoa</taxon>
        <taxon>Nematoda</taxon>
        <taxon>Chromadorea</taxon>
        <taxon>Rhabditida</taxon>
        <taxon>Rhabditina</taxon>
        <taxon>Rhabditomorpha</taxon>
        <taxon>Rhabditoidea</taxon>
        <taxon>Rhabditidae</taxon>
        <taxon>Mesorhabditinae</taxon>
        <taxon>Mesorhabditis</taxon>
    </lineage>
</organism>
<dbReference type="Proteomes" id="UP001177023">
    <property type="component" value="Unassembled WGS sequence"/>
</dbReference>
<evidence type="ECO:0000313" key="1">
    <source>
        <dbReference type="EMBL" id="CAJ0584590.1"/>
    </source>
</evidence>
<proteinExistence type="predicted"/>
<dbReference type="AlphaFoldDB" id="A0AA36DDT4"/>
<dbReference type="EMBL" id="CATQJA010002698">
    <property type="protein sequence ID" value="CAJ0584590.1"/>
    <property type="molecule type" value="Genomic_DNA"/>
</dbReference>
<evidence type="ECO:0000313" key="2">
    <source>
        <dbReference type="Proteomes" id="UP001177023"/>
    </source>
</evidence>
<feature type="non-terminal residue" evidence="1">
    <location>
        <position position="503"/>
    </location>
</feature>